<dbReference type="AlphaFoldDB" id="A0A0W8FVV5"/>
<gene>
    <name evidence="2" type="ORF">ASZ90_005137</name>
</gene>
<dbReference type="Pfam" id="PF13435">
    <property type="entry name" value="Cytochrome_C554"/>
    <property type="match status" value="1"/>
</dbReference>
<comment type="caution">
    <text evidence="2">The sequence shown here is derived from an EMBL/GenBank/DDBJ whole genome shotgun (WGS) entry which is preliminary data.</text>
</comment>
<sequence>MKKLVLFLISILFISLAVNAQEFNYIGVKKCTMCHKTEKQGSQLSIWEKSKHAEAYKTLQTEKADKIAAELGHTTKAVETPACLKCHATGYALQATRMEKGFDIADGVQCETCHGAGKDYSVMKVMKDKQASIDAGLIVWENDKAIEAQCRTCHNEESPTYKEFKFAESYKLIKHNIPKE</sequence>
<reference evidence="2" key="1">
    <citation type="journal article" date="2015" name="Proc. Natl. Acad. Sci. U.S.A.">
        <title>Networks of energetic and metabolic interactions define dynamics in microbial communities.</title>
        <authorList>
            <person name="Embree M."/>
            <person name="Liu J.K."/>
            <person name="Al-Bassam M.M."/>
            <person name="Zengler K."/>
        </authorList>
    </citation>
    <scope>NUCLEOTIDE SEQUENCE</scope>
</reference>
<feature type="domain" description="Cytochrome c-552/4" evidence="1">
    <location>
        <begin position="30"/>
        <end position="115"/>
    </location>
</feature>
<accession>A0A0W8FVV5</accession>
<organism evidence="2">
    <name type="scientific">hydrocarbon metagenome</name>
    <dbReference type="NCBI Taxonomy" id="938273"/>
    <lineage>
        <taxon>unclassified sequences</taxon>
        <taxon>metagenomes</taxon>
        <taxon>ecological metagenomes</taxon>
    </lineage>
</organism>
<protein>
    <recommendedName>
        <fullName evidence="1">Cytochrome c-552/4 domain-containing protein</fullName>
    </recommendedName>
</protein>
<dbReference type="SUPFAM" id="SSF48695">
    <property type="entry name" value="Multiheme cytochromes"/>
    <property type="match status" value="1"/>
</dbReference>
<evidence type="ECO:0000313" key="2">
    <source>
        <dbReference type="EMBL" id="KUG25045.1"/>
    </source>
</evidence>
<dbReference type="Gene3D" id="1.10.1130.10">
    <property type="entry name" value="Flavocytochrome C3, Chain A"/>
    <property type="match status" value="1"/>
</dbReference>
<name>A0A0W8FVV5_9ZZZZ</name>
<evidence type="ECO:0000259" key="1">
    <source>
        <dbReference type="Pfam" id="PF13435"/>
    </source>
</evidence>
<dbReference type="InterPro" id="IPR036280">
    <property type="entry name" value="Multihaem_cyt_sf"/>
</dbReference>
<dbReference type="InterPro" id="IPR023155">
    <property type="entry name" value="Cyt_c-552/4"/>
</dbReference>
<dbReference type="EMBL" id="LNQE01000778">
    <property type="protein sequence ID" value="KUG25045.1"/>
    <property type="molecule type" value="Genomic_DNA"/>
</dbReference>
<proteinExistence type="predicted"/>